<feature type="binding site" evidence="6">
    <location>
        <position position="234"/>
    </location>
    <ligand>
        <name>a divalent metal cation</name>
        <dbReference type="ChEBI" id="CHEBI:60240"/>
        <label>1</label>
    </ligand>
</feature>
<dbReference type="InterPro" id="IPR036005">
    <property type="entry name" value="Creatinase/aminopeptidase-like"/>
</dbReference>
<name>A0A1G6I4S6_9BACT</name>
<dbReference type="SUPFAM" id="SSF55920">
    <property type="entry name" value="Creatinase/aminopeptidase"/>
    <property type="match status" value="1"/>
</dbReference>
<keyword evidence="4 6" id="KW-0479">Metal-binding</keyword>
<feature type="binding site" evidence="6">
    <location>
        <position position="234"/>
    </location>
    <ligand>
        <name>a divalent metal cation</name>
        <dbReference type="ChEBI" id="CHEBI:60240"/>
        <label>2</label>
        <note>catalytic</note>
    </ligand>
</feature>
<dbReference type="STRING" id="28234.SAMN04488588_0244"/>
<reference evidence="10 12" key="2">
    <citation type="submission" date="2019-04" db="EMBL/GenBank/DDBJ databases">
        <title>Draft genome sequence data and analysis of a Fermenting Bacterium, Geotoga petraea strain HO-Geo1, isolated from heavy-oil petroleum reservoir in Russia.</title>
        <authorList>
            <person name="Grouzdev D.S."/>
            <person name="Semenova E.M."/>
            <person name="Sokolova D.S."/>
            <person name="Tourova T.P."/>
            <person name="Poltaraus A.B."/>
            <person name="Nazina T.N."/>
        </authorList>
    </citation>
    <scope>NUCLEOTIDE SEQUENCE [LARGE SCALE GENOMIC DNA]</scope>
    <source>
        <strain evidence="10 12">HO-Geo1</strain>
    </source>
</reference>
<feature type="binding site" evidence="6">
    <location>
        <position position="107"/>
    </location>
    <ligand>
        <name>a divalent metal cation</name>
        <dbReference type="ChEBI" id="CHEBI:60240"/>
        <label>1</label>
    </ligand>
</feature>
<sequence length="255" mass="28279">MIIIKTDKEIEKMRRAGEHLARLLDVVLPQIIKQGNNAEQVEEFVLQFIDEIGGTPTFKGYNGYPYATNVSVNEEVIHGFPTKDKIFKNGDIVSVDCGITLDGYIADSARTYYVGEISESEKKLINTTYEALLVGVEKAIIGNRIGDISNAIQKYVEDKGFSVIRDFVGHGVGRKLHEDPQVPNFGKEGKGPKLRKNMTLAIEPMVSMGDFNVQILEDGWTTITEDKSKAAHFEYTIVVTEEGPEILSGSPNLKP</sequence>
<evidence type="ECO:0000256" key="1">
    <source>
        <dbReference type="ARBA" id="ARBA00002521"/>
    </source>
</evidence>
<dbReference type="EMBL" id="SRME01000001">
    <property type="protein sequence ID" value="TGG89087.1"/>
    <property type="molecule type" value="Genomic_DNA"/>
</dbReference>
<reference evidence="9 11" key="1">
    <citation type="submission" date="2016-10" db="EMBL/GenBank/DDBJ databases">
        <authorList>
            <person name="de Groot N.N."/>
        </authorList>
    </citation>
    <scope>NUCLEOTIDE SEQUENCE [LARGE SCALE GENOMIC DNA]</scope>
    <source>
        <strain evidence="9 11">WG14</strain>
    </source>
</reference>
<evidence type="ECO:0000256" key="7">
    <source>
        <dbReference type="RuleBase" id="RU003653"/>
    </source>
</evidence>
<dbReference type="CDD" id="cd01086">
    <property type="entry name" value="MetAP1"/>
    <property type="match status" value="1"/>
</dbReference>
<dbReference type="EMBL" id="FMYV01000001">
    <property type="protein sequence ID" value="SDC01451.1"/>
    <property type="molecule type" value="Genomic_DNA"/>
</dbReference>
<feature type="binding site" evidence="6">
    <location>
        <position position="107"/>
    </location>
    <ligand>
        <name>a divalent metal cation</name>
        <dbReference type="ChEBI" id="CHEBI:60240"/>
        <label>2</label>
        <note>catalytic</note>
    </ligand>
</feature>
<evidence type="ECO:0000313" key="12">
    <source>
        <dbReference type="Proteomes" id="UP000297288"/>
    </source>
</evidence>
<dbReference type="PRINTS" id="PR00599">
    <property type="entry name" value="MAPEPTIDASE"/>
</dbReference>
<dbReference type="GO" id="GO:0006508">
    <property type="term" value="P:proteolysis"/>
    <property type="evidence" value="ECO:0007669"/>
    <property type="project" value="UniProtKB-KW"/>
</dbReference>
<proteinExistence type="inferred from homology"/>
<dbReference type="InterPro" id="IPR001714">
    <property type="entry name" value="Pept_M24_MAP"/>
</dbReference>
<feature type="binding site" evidence="6">
    <location>
        <position position="78"/>
    </location>
    <ligand>
        <name>substrate</name>
    </ligand>
</feature>
<dbReference type="AlphaFoldDB" id="A0A1G6I4S6"/>
<feature type="binding site" evidence="6">
    <location>
        <position position="96"/>
    </location>
    <ligand>
        <name>a divalent metal cation</name>
        <dbReference type="ChEBI" id="CHEBI:60240"/>
        <label>1</label>
    </ligand>
</feature>
<dbReference type="Proteomes" id="UP000199322">
    <property type="component" value="Unassembled WGS sequence"/>
</dbReference>
<dbReference type="RefSeq" id="WP_091402056.1">
    <property type="nucleotide sequence ID" value="NZ_FMYV01000001.1"/>
</dbReference>
<dbReference type="GO" id="GO:0070006">
    <property type="term" value="F:metalloaminopeptidase activity"/>
    <property type="evidence" value="ECO:0007669"/>
    <property type="project" value="UniProtKB-UniRule"/>
</dbReference>
<keyword evidence="11" id="KW-1185">Reference proteome</keyword>
<evidence type="ECO:0000313" key="9">
    <source>
        <dbReference type="EMBL" id="SDC01451.1"/>
    </source>
</evidence>
<dbReference type="NCBIfam" id="TIGR00500">
    <property type="entry name" value="met_pdase_I"/>
    <property type="match status" value="1"/>
</dbReference>
<dbReference type="PANTHER" id="PTHR43330">
    <property type="entry name" value="METHIONINE AMINOPEPTIDASE"/>
    <property type="match status" value="1"/>
</dbReference>
<dbReference type="GO" id="GO:0005829">
    <property type="term" value="C:cytosol"/>
    <property type="evidence" value="ECO:0007669"/>
    <property type="project" value="TreeGrafter"/>
</dbReference>
<dbReference type="GO" id="GO:0046872">
    <property type="term" value="F:metal ion binding"/>
    <property type="evidence" value="ECO:0007669"/>
    <property type="project" value="UniProtKB-UniRule"/>
</dbReference>
<evidence type="ECO:0000256" key="2">
    <source>
        <dbReference type="ARBA" id="ARBA00022438"/>
    </source>
</evidence>
<keyword evidence="3 6" id="KW-0645">Protease</keyword>
<keyword evidence="5 6" id="KW-0378">Hydrolase</keyword>
<evidence type="ECO:0000256" key="3">
    <source>
        <dbReference type="ARBA" id="ARBA00022670"/>
    </source>
</evidence>
<evidence type="ECO:0000256" key="4">
    <source>
        <dbReference type="ARBA" id="ARBA00022723"/>
    </source>
</evidence>
<dbReference type="Pfam" id="PF00557">
    <property type="entry name" value="Peptidase_M24"/>
    <property type="match status" value="1"/>
</dbReference>
<evidence type="ECO:0000256" key="6">
    <source>
        <dbReference type="HAMAP-Rule" id="MF_01974"/>
    </source>
</evidence>
<dbReference type="OrthoDB" id="9802055at2"/>
<gene>
    <name evidence="6 10" type="primary">map</name>
    <name evidence="10" type="ORF">E4650_02515</name>
    <name evidence="9" type="ORF">SAMN04488588_0244</name>
</gene>
<feature type="domain" description="Peptidase M24" evidence="8">
    <location>
        <begin position="11"/>
        <end position="241"/>
    </location>
</feature>
<comment type="cofactor">
    <cofactor evidence="6">
        <name>Co(2+)</name>
        <dbReference type="ChEBI" id="CHEBI:48828"/>
    </cofactor>
    <cofactor evidence="6">
        <name>Zn(2+)</name>
        <dbReference type="ChEBI" id="CHEBI:29105"/>
    </cofactor>
    <cofactor evidence="6">
        <name>Mn(2+)</name>
        <dbReference type="ChEBI" id="CHEBI:29035"/>
    </cofactor>
    <cofactor evidence="6">
        <name>Fe(2+)</name>
        <dbReference type="ChEBI" id="CHEBI:29033"/>
    </cofactor>
    <text evidence="6">Binds 2 divalent metal cations per subunit. Has a high-affinity and a low affinity metal-binding site. The true nature of the physiological cofactor is under debate. The enzyme is active with cobalt, zinc, manganese or divalent iron ions. Most likely, methionine aminopeptidases function as mononuclear Fe(2+)-metalloproteases under physiological conditions, and the catalytically relevant metal-binding site has been assigned to the histidine-containing high-affinity site.</text>
</comment>
<feature type="binding site" evidence="6">
    <location>
        <position position="177"/>
    </location>
    <ligand>
        <name>substrate</name>
    </ligand>
</feature>
<accession>A0A1G6I4S6</accession>
<comment type="function">
    <text evidence="1 6">Removes the N-terminal methionine from nascent proteins. The N-terminal methionine is often cleaved when the second residue in the primary sequence is small and uncharged (Met-Ala-, Cys, Gly, Pro, Ser, Thr, or Val). Requires deformylation of the N(alpha)-formylated initiator methionine before it can be hydrolyzed.</text>
</comment>
<protein>
    <recommendedName>
        <fullName evidence="6 7">Methionine aminopeptidase</fullName>
        <shortName evidence="6">MAP</shortName>
        <shortName evidence="6">MetAP</shortName>
        <ecNumber evidence="6 7">3.4.11.18</ecNumber>
    </recommendedName>
    <alternativeName>
        <fullName evidence="6">Peptidase M</fullName>
    </alternativeName>
</protein>
<comment type="catalytic activity">
    <reaction evidence="6 7">
        <text>Release of N-terminal amino acids, preferentially methionine, from peptides and arylamides.</text>
        <dbReference type="EC" id="3.4.11.18"/>
    </reaction>
</comment>
<dbReference type="GO" id="GO:0004239">
    <property type="term" value="F:initiator methionyl aminopeptidase activity"/>
    <property type="evidence" value="ECO:0007669"/>
    <property type="project" value="UniProtKB-UniRule"/>
</dbReference>
<organism evidence="9 11">
    <name type="scientific">Geotoga petraea</name>
    <dbReference type="NCBI Taxonomy" id="28234"/>
    <lineage>
        <taxon>Bacteria</taxon>
        <taxon>Thermotogati</taxon>
        <taxon>Thermotogota</taxon>
        <taxon>Thermotogae</taxon>
        <taxon>Petrotogales</taxon>
        <taxon>Petrotogaceae</taxon>
        <taxon>Geotoga</taxon>
    </lineage>
</organism>
<dbReference type="HAMAP" id="MF_01974">
    <property type="entry name" value="MetAP_1"/>
    <property type="match status" value="1"/>
</dbReference>
<evidence type="ECO:0000256" key="5">
    <source>
        <dbReference type="ARBA" id="ARBA00022801"/>
    </source>
</evidence>
<feature type="binding site" evidence="6">
    <location>
        <position position="203"/>
    </location>
    <ligand>
        <name>a divalent metal cation</name>
        <dbReference type="ChEBI" id="CHEBI:60240"/>
        <label>2</label>
        <note>catalytic</note>
    </ligand>
</feature>
<dbReference type="EC" id="3.4.11.18" evidence="6 7"/>
<feature type="binding site" evidence="6">
    <location>
        <position position="170"/>
    </location>
    <ligand>
        <name>a divalent metal cation</name>
        <dbReference type="ChEBI" id="CHEBI:60240"/>
        <label>2</label>
        <note>catalytic</note>
    </ligand>
</feature>
<dbReference type="PANTHER" id="PTHR43330:SF27">
    <property type="entry name" value="METHIONINE AMINOPEPTIDASE"/>
    <property type="match status" value="1"/>
</dbReference>
<dbReference type="InterPro" id="IPR000994">
    <property type="entry name" value="Pept_M24"/>
</dbReference>
<dbReference type="PROSITE" id="PS00680">
    <property type="entry name" value="MAP_1"/>
    <property type="match status" value="1"/>
</dbReference>
<dbReference type="Gene3D" id="3.90.230.10">
    <property type="entry name" value="Creatinase/methionine aminopeptidase superfamily"/>
    <property type="match status" value="1"/>
</dbReference>
<keyword evidence="2 6" id="KW-0031">Aminopeptidase</keyword>
<evidence type="ECO:0000259" key="8">
    <source>
        <dbReference type="Pfam" id="PF00557"/>
    </source>
</evidence>
<evidence type="ECO:0000313" key="11">
    <source>
        <dbReference type="Proteomes" id="UP000199322"/>
    </source>
</evidence>
<comment type="subunit">
    <text evidence="6">Monomer.</text>
</comment>
<dbReference type="InterPro" id="IPR002467">
    <property type="entry name" value="Pept_M24A_MAP1"/>
</dbReference>
<dbReference type="Proteomes" id="UP000297288">
    <property type="component" value="Unassembled WGS sequence"/>
</dbReference>
<comment type="similarity">
    <text evidence="6">Belongs to the peptidase M24A family. Methionine aminopeptidase type 1 subfamily.</text>
</comment>
<evidence type="ECO:0000313" key="10">
    <source>
        <dbReference type="EMBL" id="TGG89087.1"/>
    </source>
</evidence>